<reference evidence="2 3" key="1">
    <citation type="submission" date="2010-04" db="EMBL/GenBank/DDBJ databases">
        <authorList>
            <person name="Qin X."/>
            <person name="Bachman B."/>
            <person name="Battles P."/>
            <person name="Bell A."/>
            <person name="Bess C."/>
            <person name="Bickham C."/>
            <person name="Chaboub L."/>
            <person name="Chen D."/>
            <person name="Coyle M."/>
            <person name="Deiros D.R."/>
            <person name="Dinh H."/>
            <person name="Forbes L."/>
            <person name="Fowler G."/>
            <person name="Francisco L."/>
            <person name="Fu Q."/>
            <person name="Gubbala S."/>
            <person name="Hale W."/>
            <person name="Han Y."/>
            <person name="Hemphill L."/>
            <person name="Highlander S.K."/>
            <person name="Hirani K."/>
            <person name="Hogues M."/>
            <person name="Jackson L."/>
            <person name="Jakkamsetti A."/>
            <person name="Javaid M."/>
            <person name="Jiang H."/>
            <person name="Korchina V."/>
            <person name="Kovar C."/>
            <person name="Lara F."/>
            <person name="Lee S."/>
            <person name="Mata R."/>
            <person name="Mathew T."/>
            <person name="Moen C."/>
            <person name="Morales K."/>
            <person name="Munidasa M."/>
            <person name="Nazareth L."/>
            <person name="Ngo R."/>
            <person name="Nguyen L."/>
            <person name="Okwuonu G."/>
            <person name="Ongeri F."/>
            <person name="Patil S."/>
            <person name="Petrosino J."/>
            <person name="Pham C."/>
            <person name="Pham P."/>
            <person name="Pu L.-L."/>
            <person name="Puazo M."/>
            <person name="Raj R."/>
            <person name="Reid J."/>
            <person name="Rouhana J."/>
            <person name="Saada N."/>
            <person name="Shang Y."/>
            <person name="Simmons D."/>
            <person name="Thornton R."/>
            <person name="Warren J."/>
            <person name="Weissenberger G."/>
            <person name="Zhang J."/>
            <person name="Zhang L."/>
            <person name="Zhou C."/>
            <person name="Zhu D."/>
            <person name="Muzny D."/>
            <person name="Worley K."/>
            <person name="Gibbs R."/>
        </authorList>
    </citation>
    <scope>NUCLEOTIDE SEQUENCE [LARGE SCALE GENOMIC DNA]</scope>
    <source>
        <strain evidence="2 3">ATCC 49957</strain>
    </source>
</reference>
<dbReference type="PIRSF" id="PIRSF036158">
    <property type="entry name" value="UCP036158_MarR"/>
    <property type="match status" value="1"/>
</dbReference>
<dbReference type="SUPFAM" id="SSF46785">
    <property type="entry name" value="Winged helix' DNA-binding domain"/>
    <property type="match status" value="1"/>
</dbReference>
<dbReference type="InterPro" id="IPR000835">
    <property type="entry name" value="HTH_MarR-typ"/>
</dbReference>
<dbReference type="Gene3D" id="1.10.10.10">
    <property type="entry name" value="Winged helix-like DNA-binding domain superfamily/Winged helix DNA-binding domain"/>
    <property type="match status" value="1"/>
</dbReference>
<dbReference type="InterPro" id="IPR036388">
    <property type="entry name" value="WH-like_DNA-bd_sf"/>
</dbReference>
<evidence type="ECO:0000259" key="1">
    <source>
        <dbReference type="SMART" id="SM00347"/>
    </source>
</evidence>
<dbReference type="EMBL" id="ADVL01000166">
    <property type="protein sequence ID" value="EFH12798.1"/>
    <property type="molecule type" value="Genomic_DNA"/>
</dbReference>
<comment type="caution">
    <text evidence="2">The sequence shown here is derived from an EMBL/GenBank/DDBJ whole genome shotgun (WGS) entry which is preliminary data.</text>
</comment>
<dbReference type="SMART" id="SM00347">
    <property type="entry name" value="HTH_MARR"/>
    <property type="match status" value="1"/>
</dbReference>
<proteinExistence type="predicted"/>
<protein>
    <submittedName>
        <fullName evidence="2">Transcriptional regulator, MarR family</fullName>
    </submittedName>
</protein>
<keyword evidence="3" id="KW-1185">Reference proteome</keyword>
<dbReference type="HOGENOM" id="CLU_111108_1_0_5"/>
<sequence length="170" mass="18066">MSTPPHPIVSAAHLAQGAAPALSEVEYGLNILGAAYHRWMVRCATAAGQPGLSALEVVVVNTIRHRDRPKRQAEIALALAIDDAHLLTYALRKLERLGLVASTRQGKEKVVSVTESGQEFCARYTAIREAALAGPVASHGPDPARLSELAALLRSLSGHYEQAARAAATF</sequence>
<dbReference type="RefSeq" id="WP_007004044.1">
    <property type="nucleotide sequence ID" value="NZ_GG770778.1"/>
</dbReference>
<dbReference type="OrthoDB" id="7504146at2"/>
<dbReference type="AlphaFoldDB" id="D5RIS5"/>
<accession>D5RIS5</accession>
<organism evidence="2 3">
    <name type="scientific">Pseudoroseomonas cervicalis ATCC 49957</name>
    <dbReference type="NCBI Taxonomy" id="525371"/>
    <lineage>
        <taxon>Bacteria</taxon>
        <taxon>Pseudomonadati</taxon>
        <taxon>Pseudomonadota</taxon>
        <taxon>Alphaproteobacteria</taxon>
        <taxon>Acetobacterales</taxon>
        <taxon>Roseomonadaceae</taxon>
        <taxon>Roseomonas</taxon>
    </lineage>
</organism>
<dbReference type="Pfam" id="PF13463">
    <property type="entry name" value="HTH_27"/>
    <property type="match status" value="1"/>
</dbReference>
<evidence type="ECO:0000313" key="3">
    <source>
        <dbReference type="Proteomes" id="UP000005324"/>
    </source>
</evidence>
<dbReference type="InterPro" id="IPR014601">
    <property type="entry name" value="Trans_reg_MarR_HTH"/>
</dbReference>
<feature type="domain" description="HTH marR-type" evidence="1">
    <location>
        <begin position="45"/>
        <end position="146"/>
    </location>
</feature>
<name>D5RIS5_9PROT</name>
<dbReference type="Proteomes" id="UP000005324">
    <property type="component" value="Unassembled WGS sequence"/>
</dbReference>
<dbReference type="GO" id="GO:0003700">
    <property type="term" value="F:DNA-binding transcription factor activity"/>
    <property type="evidence" value="ECO:0007669"/>
    <property type="project" value="InterPro"/>
</dbReference>
<gene>
    <name evidence="2" type="ORF">HMPREF0731_0985</name>
</gene>
<dbReference type="InterPro" id="IPR036390">
    <property type="entry name" value="WH_DNA-bd_sf"/>
</dbReference>
<evidence type="ECO:0000313" key="2">
    <source>
        <dbReference type="EMBL" id="EFH12798.1"/>
    </source>
</evidence>